<dbReference type="OrthoDB" id="676982at2"/>
<dbReference type="Pfam" id="PF01850">
    <property type="entry name" value="PIN"/>
    <property type="match status" value="1"/>
</dbReference>
<comment type="caution">
    <text evidence="2">The sequence shown here is derived from an EMBL/GenBank/DDBJ whole genome shotgun (WGS) entry which is preliminary data.</text>
</comment>
<organism evidence="2 3">
    <name type="scientific">Pedobacter kyungheensis</name>
    <dbReference type="NCBI Taxonomy" id="1069985"/>
    <lineage>
        <taxon>Bacteria</taxon>
        <taxon>Pseudomonadati</taxon>
        <taxon>Bacteroidota</taxon>
        <taxon>Sphingobacteriia</taxon>
        <taxon>Sphingobacteriales</taxon>
        <taxon>Sphingobacteriaceae</taxon>
        <taxon>Pedobacter</taxon>
    </lineage>
</organism>
<feature type="domain" description="PIN" evidence="1">
    <location>
        <begin position="5"/>
        <end position="120"/>
    </location>
</feature>
<dbReference type="CDD" id="cd18738">
    <property type="entry name" value="PIN_VapC4-5_FitB-like"/>
    <property type="match status" value="1"/>
</dbReference>
<sequence length="133" mass="14976">MAKRYLIDTSAAIKYLNGTFPSDGLRFMDDLVDVECILSFISEIELLVWKPTNPQDIIIYQTFVSNSIVLGLEDGIIAETIRIRKNYNLKLPDALIAATCLVNGLTLIADNNKDFVRVSELNCINPNNLSFYE</sequence>
<keyword evidence="3" id="KW-1185">Reference proteome</keyword>
<gene>
    <name evidence="2" type="ORF">OC25_02775</name>
</gene>
<evidence type="ECO:0000313" key="2">
    <source>
        <dbReference type="EMBL" id="KIA96660.1"/>
    </source>
</evidence>
<dbReference type="Gene3D" id="3.40.50.1010">
    <property type="entry name" value="5'-nuclease"/>
    <property type="match status" value="1"/>
</dbReference>
<reference evidence="2 3" key="1">
    <citation type="submission" date="2014-10" db="EMBL/GenBank/DDBJ databases">
        <title>Pedobacter Kyungheensis.</title>
        <authorList>
            <person name="Anderson B.M."/>
            <person name="Newman J.D."/>
        </authorList>
    </citation>
    <scope>NUCLEOTIDE SEQUENCE [LARGE SCALE GENOMIC DNA]</scope>
    <source>
        <strain evidence="2 3">KACC 16221</strain>
    </source>
</reference>
<name>A0A0C1DRK7_9SPHI</name>
<protein>
    <recommendedName>
        <fullName evidence="1">PIN domain-containing protein</fullName>
    </recommendedName>
</protein>
<dbReference type="SUPFAM" id="SSF88723">
    <property type="entry name" value="PIN domain-like"/>
    <property type="match status" value="1"/>
</dbReference>
<proteinExistence type="predicted"/>
<dbReference type="EMBL" id="JSYN01000002">
    <property type="protein sequence ID" value="KIA96660.1"/>
    <property type="molecule type" value="Genomic_DNA"/>
</dbReference>
<dbReference type="InterPro" id="IPR029060">
    <property type="entry name" value="PIN-like_dom_sf"/>
</dbReference>
<dbReference type="Proteomes" id="UP000031246">
    <property type="component" value="Unassembled WGS sequence"/>
</dbReference>
<evidence type="ECO:0000259" key="1">
    <source>
        <dbReference type="Pfam" id="PF01850"/>
    </source>
</evidence>
<dbReference type="InterPro" id="IPR002716">
    <property type="entry name" value="PIN_dom"/>
</dbReference>
<dbReference type="AlphaFoldDB" id="A0A0C1DRK7"/>
<dbReference type="RefSeq" id="WP_039471410.1">
    <property type="nucleotide sequence ID" value="NZ_JSYN01000002.1"/>
</dbReference>
<evidence type="ECO:0000313" key="3">
    <source>
        <dbReference type="Proteomes" id="UP000031246"/>
    </source>
</evidence>
<accession>A0A0C1DRK7</accession>